<feature type="compositionally biased region" description="Low complexity" evidence="1">
    <location>
        <begin position="65"/>
        <end position="85"/>
    </location>
</feature>
<evidence type="ECO:0000256" key="1">
    <source>
        <dbReference type="SAM" id="MobiDB-lite"/>
    </source>
</evidence>
<gene>
    <name evidence="4" type="ORF">Mgra_00002157</name>
</gene>
<dbReference type="InterPro" id="IPR007284">
    <property type="entry name" value="Ground-like_dom"/>
</dbReference>
<feature type="compositionally biased region" description="Low complexity" evidence="1">
    <location>
        <begin position="97"/>
        <end position="114"/>
    </location>
</feature>
<keyword evidence="5" id="KW-1185">Reference proteome</keyword>
<dbReference type="AlphaFoldDB" id="A0A8S9ZXY1"/>
<feature type="compositionally biased region" description="Polar residues" evidence="1">
    <location>
        <begin position="211"/>
        <end position="244"/>
    </location>
</feature>
<evidence type="ECO:0000313" key="4">
    <source>
        <dbReference type="EMBL" id="KAF7638477.1"/>
    </source>
</evidence>
<feature type="region of interest" description="Disordered" evidence="1">
    <location>
        <begin position="60"/>
        <end position="270"/>
    </location>
</feature>
<feature type="signal peptide" evidence="2">
    <location>
        <begin position="1"/>
        <end position="27"/>
    </location>
</feature>
<evidence type="ECO:0000313" key="5">
    <source>
        <dbReference type="Proteomes" id="UP000605970"/>
    </source>
</evidence>
<dbReference type="EMBL" id="JABEBT010000012">
    <property type="protein sequence ID" value="KAF7638477.1"/>
    <property type="molecule type" value="Genomic_DNA"/>
</dbReference>
<dbReference type="Pfam" id="PF04155">
    <property type="entry name" value="Ground-like"/>
    <property type="match status" value="1"/>
</dbReference>
<dbReference type="OrthoDB" id="5812274at2759"/>
<protein>
    <submittedName>
        <fullName evidence="4">Ground-like domain-containing protein</fullName>
    </submittedName>
</protein>
<accession>A0A8S9ZXY1</accession>
<keyword evidence="2" id="KW-0732">Signal</keyword>
<comment type="caution">
    <text evidence="4">The sequence shown here is derived from an EMBL/GenBank/DDBJ whole genome shotgun (WGS) entry which is preliminary data.</text>
</comment>
<feature type="chain" id="PRO_5035712634" evidence="2">
    <location>
        <begin position="28"/>
        <end position="376"/>
    </location>
</feature>
<organism evidence="4 5">
    <name type="scientific">Meloidogyne graminicola</name>
    <dbReference type="NCBI Taxonomy" id="189291"/>
    <lineage>
        <taxon>Eukaryota</taxon>
        <taxon>Metazoa</taxon>
        <taxon>Ecdysozoa</taxon>
        <taxon>Nematoda</taxon>
        <taxon>Chromadorea</taxon>
        <taxon>Rhabditida</taxon>
        <taxon>Tylenchina</taxon>
        <taxon>Tylenchomorpha</taxon>
        <taxon>Tylenchoidea</taxon>
        <taxon>Meloidogynidae</taxon>
        <taxon>Meloidogyninae</taxon>
        <taxon>Meloidogyne</taxon>
    </lineage>
</organism>
<feature type="compositionally biased region" description="Low complexity" evidence="1">
    <location>
        <begin position="141"/>
        <end position="175"/>
    </location>
</feature>
<evidence type="ECO:0000256" key="2">
    <source>
        <dbReference type="SAM" id="SignalP"/>
    </source>
</evidence>
<feature type="domain" description="Ground-like" evidence="3">
    <location>
        <begin position="300"/>
        <end position="371"/>
    </location>
</feature>
<sequence>MQGSLNLPMFLLALVIVVIQLLKQVEDILGNKVLDINNRLVEAIHNKKEEHILVDNKNIKSSNYSPQQSPQAAQVASEYSESAPAAPEPIQPPQQPSAPQASAPAAPEPVYSPAAQPPPPPPDTHTYQEVEPSASAVEQDTGSSSSSNSGSSNPSYGTGSGGSSSVPSSNPSYGGAAAAGERLQEVQDENDENSENTNNNEGEVEELNGISKGNKNILTTTTLPSPLRITPTNQQKNPSKSLNSPLAKELPRLPQQQKKKKLTEIKGREQQQTTTITTTLSGSDLFIEPIDISKLRLSNDTECNSEELRTIVLENLTNDDLNAAKRSIQLQAEARFGGRFDVICSHHDFSYITNTELWCQETRDNTSCYAYRQLGY</sequence>
<proteinExistence type="predicted"/>
<dbReference type="Proteomes" id="UP000605970">
    <property type="component" value="Unassembled WGS sequence"/>
</dbReference>
<name>A0A8S9ZXY1_9BILA</name>
<feature type="compositionally biased region" description="Pro residues" evidence="1">
    <location>
        <begin position="86"/>
        <end position="96"/>
    </location>
</feature>
<reference evidence="4" key="1">
    <citation type="journal article" date="2020" name="Ecol. Evol.">
        <title>Genome structure and content of the rice root-knot nematode (Meloidogyne graminicola).</title>
        <authorList>
            <person name="Phan N.T."/>
            <person name="Danchin E.G.J."/>
            <person name="Klopp C."/>
            <person name="Perfus-Barbeoch L."/>
            <person name="Kozlowski D.K."/>
            <person name="Koutsovoulos G.D."/>
            <person name="Lopez-Roques C."/>
            <person name="Bouchez O."/>
            <person name="Zahm M."/>
            <person name="Besnard G."/>
            <person name="Bellafiore S."/>
        </authorList>
    </citation>
    <scope>NUCLEOTIDE SEQUENCE</scope>
    <source>
        <strain evidence="4">VN-18</strain>
    </source>
</reference>
<evidence type="ECO:0000259" key="3">
    <source>
        <dbReference type="Pfam" id="PF04155"/>
    </source>
</evidence>